<dbReference type="PROSITE" id="PS50949">
    <property type="entry name" value="HTH_GNTR"/>
    <property type="match status" value="1"/>
</dbReference>
<dbReference type="AlphaFoldDB" id="A0A9W6FQG4"/>
<keyword evidence="3" id="KW-0804">Transcription</keyword>
<dbReference type="SUPFAM" id="SSF64288">
    <property type="entry name" value="Chorismate lyase-like"/>
    <property type="match status" value="1"/>
</dbReference>
<dbReference type="InterPro" id="IPR000524">
    <property type="entry name" value="Tscrpt_reg_HTH_GntR"/>
</dbReference>
<dbReference type="RefSeq" id="WP_281882041.1">
    <property type="nucleotide sequence ID" value="NZ_BSDP01000001.1"/>
</dbReference>
<evidence type="ECO:0000256" key="1">
    <source>
        <dbReference type="ARBA" id="ARBA00023015"/>
    </source>
</evidence>
<dbReference type="Pfam" id="PF07702">
    <property type="entry name" value="UTRA"/>
    <property type="match status" value="1"/>
</dbReference>
<name>A0A9W6FQG4_9MICO</name>
<dbReference type="SMART" id="SM00866">
    <property type="entry name" value="UTRA"/>
    <property type="match status" value="1"/>
</dbReference>
<dbReference type="PANTHER" id="PTHR44846:SF17">
    <property type="entry name" value="GNTR-FAMILY TRANSCRIPTIONAL REGULATOR"/>
    <property type="match status" value="1"/>
</dbReference>
<dbReference type="InterPro" id="IPR050679">
    <property type="entry name" value="Bact_HTH_transcr_reg"/>
</dbReference>
<dbReference type="Pfam" id="PF00392">
    <property type="entry name" value="GntR"/>
    <property type="match status" value="1"/>
</dbReference>
<evidence type="ECO:0000259" key="4">
    <source>
        <dbReference type="PROSITE" id="PS50949"/>
    </source>
</evidence>
<evidence type="ECO:0000256" key="3">
    <source>
        <dbReference type="ARBA" id="ARBA00023163"/>
    </source>
</evidence>
<sequence length="253" mass="27472">MVDEQADDARVRTALLRGIRRGTWEVGSRLPSESELCATLDAGRGQLRRVLAGLRADGIVAGGRGRPPVVRSSVPVRAFETFVPFSRWAESIGQVPGQRTLEVVRRPAQESEARMLDLPVETPVVAVTRVRSLDERPAMLERSCFPVEAGRTLLHADLDQGSVHDRLIAAGVRLVTARHLIDAVAASGLEAETLGVETGSPILRERRVVRDDRGVAVEFADERYRPEAARFSIEHPVVQSAPAPAPGSPTMDA</sequence>
<dbReference type="InterPro" id="IPR011663">
    <property type="entry name" value="UTRA"/>
</dbReference>
<reference evidence="5" key="1">
    <citation type="submission" date="2022-12" db="EMBL/GenBank/DDBJ databases">
        <title>Reference genome sequencing for broad-spectrum identification of bacterial and archaeal isolates by mass spectrometry.</title>
        <authorList>
            <person name="Sekiguchi Y."/>
            <person name="Tourlousse D.M."/>
        </authorList>
    </citation>
    <scope>NUCLEOTIDE SEQUENCE</scope>
    <source>
        <strain evidence="5">14</strain>
    </source>
</reference>
<keyword evidence="1" id="KW-0805">Transcription regulation</keyword>
<dbReference type="InterPro" id="IPR036390">
    <property type="entry name" value="WH_DNA-bd_sf"/>
</dbReference>
<accession>A0A9W6FQG4</accession>
<comment type="caution">
    <text evidence="5">The sequence shown here is derived from an EMBL/GenBank/DDBJ whole genome shotgun (WGS) entry which is preliminary data.</text>
</comment>
<organism evidence="5 6">
    <name type="scientific">Agromyces rhizosphaerae</name>
    <dbReference type="NCBI Taxonomy" id="88374"/>
    <lineage>
        <taxon>Bacteria</taxon>
        <taxon>Bacillati</taxon>
        <taxon>Actinomycetota</taxon>
        <taxon>Actinomycetes</taxon>
        <taxon>Micrococcales</taxon>
        <taxon>Microbacteriaceae</taxon>
        <taxon>Agromyces</taxon>
    </lineage>
</organism>
<feature type="domain" description="HTH gntR-type" evidence="4">
    <location>
        <begin position="5"/>
        <end position="73"/>
    </location>
</feature>
<dbReference type="EMBL" id="BSDP01000001">
    <property type="protein sequence ID" value="GLI26043.1"/>
    <property type="molecule type" value="Genomic_DNA"/>
</dbReference>
<dbReference type="GO" id="GO:0003677">
    <property type="term" value="F:DNA binding"/>
    <property type="evidence" value="ECO:0007669"/>
    <property type="project" value="UniProtKB-KW"/>
</dbReference>
<gene>
    <name evidence="5" type="ORF">ARHIZOSPH14_02850</name>
</gene>
<proteinExistence type="predicted"/>
<dbReference type="InterPro" id="IPR036388">
    <property type="entry name" value="WH-like_DNA-bd_sf"/>
</dbReference>
<dbReference type="Gene3D" id="1.10.10.10">
    <property type="entry name" value="Winged helix-like DNA-binding domain superfamily/Winged helix DNA-binding domain"/>
    <property type="match status" value="1"/>
</dbReference>
<protein>
    <submittedName>
        <fullName evidence="5">GntR family transcriptional regulator</fullName>
    </submittedName>
</protein>
<dbReference type="GO" id="GO:0045892">
    <property type="term" value="P:negative regulation of DNA-templated transcription"/>
    <property type="evidence" value="ECO:0007669"/>
    <property type="project" value="TreeGrafter"/>
</dbReference>
<dbReference type="Proteomes" id="UP001144396">
    <property type="component" value="Unassembled WGS sequence"/>
</dbReference>
<dbReference type="PANTHER" id="PTHR44846">
    <property type="entry name" value="MANNOSYL-D-GLYCERATE TRANSPORT/METABOLISM SYSTEM REPRESSOR MNGR-RELATED"/>
    <property type="match status" value="1"/>
</dbReference>
<evidence type="ECO:0000313" key="5">
    <source>
        <dbReference type="EMBL" id="GLI26043.1"/>
    </source>
</evidence>
<evidence type="ECO:0000313" key="6">
    <source>
        <dbReference type="Proteomes" id="UP001144396"/>
    </source>
</evidence>
<dbReference type="SUPFAM" id="SSF46785">
    <property type="entry name" value="Winged helix' DNA-binding domain"/>
    <property type="match status" value="1"/>
</dbReference>
<dbReference type="Gene3D" id="3.40.1410.10">
    <property type="entry name" value="Chorismate lyase-like"/>
    <property type="match status" value="1"/>
</dbReference>
<dbReference type="SMART" id="SM00345">
    <property type="entry name" value="HTH_GNTR"/>
    <property type="match status" value="1"/>
</dbReference>
<dbReference type="GO" id="GO:0003700">
    <property type="term" value="F:DNA-binding transcription factor activity"/>
    <property type="evidence" value="ECO:0007669"/>
    <property type="project" value="InterPro"/>
</dbReference>
<evidence type="ECO:0000256" key="2">
    <source>
        <dbReference type="ARBA" id="ARBA00023125"/>
    </source>
</evidence>
<dbReference type="InterPro" id="IPR028978">
    <property type="entry name" value="Chorismate_lyase_/UTRA_dom_sf"/>
</dbReference>
<keyword evidence="2" id="KW-0238">DNA-binding</keyword>
<keyword evidence="6" id="KW-1185">Reference proteome</keyword>